<dbReference type="EMBL" id="CP032419">
    <property type="protein sequence ID" value="AYC32941.1"/>
    <property type="molecule type" value="Genomic_DNA"/>
</dbReference>
<dbReference type="InterPro" id="IPR018764">
    <property type="entry name" value="RskA_C"/>
</dbReference>
<evidence type="ECO:0000256" key="1">
    <source>
        <dbReference type="SAM" id="Phobius"/>
    </source>
</evidence>
<protein>
    <submittedName>
        <fullName evidence="3">Anti-sigma factor</fullName>
    </submittedName>
</protein>
<gene>
    <name evidence="3" type="ORF">D3880_11390</name>
</gene>
<sequence length="246" mass="26531">MNTLDEPGEDDDELRIAEYVLGVLDAPERKAIETLIASDVEFADRYAAWQERLAPLASEIEPVATPDYLWSSIAAQLHFPAAPTPQRVEPAPTKLRFWDSLVLWRWLTAGGFALTLLLGSLLLLNIRPATDTTSLPALTATLQLESGQAVFTTSIDTLRQRIIVIPSAPVELAGRVAELWLIAPGQKPYSLGLLAADRAITLPIPPDIRSVTQPQAVFAISLEPPGGSPTGQPTGPVIAKGEIFSL</sequence>
<evidence type="ECO:0000313" key="3">
    <source>
        <dbReference type="EMBL" id="AYC32941.1"/>
    </source>
</evidence>
<dbReference type="KEGG" id="pcav:D3880_11390"/>
<keyword evidence="4" id="KW-1185">Reference proteome</keyword>
<dbReference type="AlphaFoldDB" id="A0A385Z2N6"/>
<dbReference type="PANTHER" id="PTHR37461">
    <property type="entry name" value="ANTI-SIGMA-K FACTOR RSKA"/>
    <property type="match status" value="1"/>
</dbReference>
<feature type="domain" description="Anti-sigma K factor RskA C-terminal" evidence="2">
    <location>
        <begin position="124"/>
        <end position="237"/>
    </location>
</feature>
<organism evidence="3 4">
    <name type="scientific">Pseudomonas cavernae</name>
    <dbReference type="NCBI Taxonomy" id="2320867"/>
    <lineage>
        <taxon>Bacteria</taxon>
        <taxon>Pseudomonadati</taxon>
        <taxon>Pseudomonadota</taxon>
        <taxon>Gammaproteobacteria</taxon>
        <taxon>Pseudomonadales</taxon>
        <taxon>Pseudomonadaceae</taxon>
        <taxon>Pseudomonas</taxon>
    </lineage>
</organism>
<dbReference type="GO" id="GO:0006417">
    <property type="term" value="P:regulation of translation"/>
    <property type="evidence" value="ECO:0007669"/>
    <property type="project" value="TreeGrafter"/>
</dbReference>
<dbReference type="Pfam" id="PF10099">
    <property type="entry name" value="RskA_C"/>
    <property type="match status" value="1"/>
</dbReference>
<dbReference type="GO" id="GO:0016989">
    <property type="term" value="F:sigma factor antagonist activity"/>
    <property type="evidence" value="ECO:0007669"/>
    <property type="project" value="TreeGrafter"/>
</dbReference>
<dbReference type="PANTHER" id="PTHR37461:SF1">
    <property type="entry name" value="ANTI-SIGMA-K FACTOR RSKA"/>
    <property type="match status" value="1"/>
</dbReference>
<dbReference type="Proteomes" id="UP000265560">
    <property type="component" value="Chromosome"/>
</dbReference>
<reference evidence="4" key="1">
    <citation type="submission" date="2018-09" db="EMBL/GenBank/DDBJ databases">
        <authorList>
            <person name="Zhu H."/>
        </authorList>
    </citation>
    <scope>NUCLEOTIDE SEQUENCE [LARGE SCALE GENOMIC DNA]</scope>
    <source>
        <strain evidence="4">K2W31S-8</strain>
    </source>
</reference>
<dbReference type="InterPro" id="IPR051474">
    <property type="entry name" value="Anti-sigma-K/W_factor"/>
</dbReference>
<dbReference type="RefSeq" id="WP_119893560.1">
    <property type="nucleotide sequence ID" value="NZ_CP032419.1"/>
</dbReference>
<name>A0A385Z2N6_9PSED</name>
<keyword evidence="1" id="KW-1133">Transmembrane helix</keyword>
<evidence type="ECO:0000313" key="4">
    <source>
        <dbReference type="Proteomes" id="UP000265560"/>
    </source>
</evidence>
<keyword evidence="1" id="KW-0812">Transmembrane</keyword>
<evidence type="ECO:0000259" key="2">
    <source>
        <dbReference type="Pfam" id="PF10099"/>
    </source>
</evidence>
<dbReference type="GO" id="GO:0005886">
    <property type="term" value="C:plasma membrane"/>
    <property type="evidence" value="ECO:0007669"/>
    <property type="project" value="InterPro"/>
</dbReference>
<accession>A0A385Z2N6</accession>
<feature type="transmembrane region" description="Helical" evidence="1">
    <location>
        <begin position="103"/>
        <end position="124"/>
    </location>
</feature>
<dbReference type="OrthoDB" id="5298046at2"/>
<keyword evidence="1" id="KW-0472">Membrane</keyword>
<proteinExistence type="predicted"/>